<evidence type="ECO:0000256" key="3">
    <source>
        <dbReference type="ARBA" id="ARBA00022723"/>
    </source>
</evidence>
<evidence type="ECO:0000256" key="6">
    <source>
        <dbReference type="SAM" id="Coils"/>
    </source>
</evidence>
<dbReference type="PANTHER" id="PTHR31225:SF93">
    <property type="entry name" value="ALPHA-HUMULENE_(-)-(E)-BETA-CARYOPHYLLENE SYNTHASE"/>
    <property type="match status" value="1"/>
</dbReference>
<keyword evidence="5 9" id="KW-0456">Lyase</keyword>
<evidence type="ECO:0000256" key="1">
    <source>
        <dbReference type="ARBA" id="ARBA00001946"/>
    </source>
</evidence>
<dbReference type="SFLD" id="SFLDS00005">
    <property type="entry name" value="Isoprenoid_Synthase_Type_I"/>
    <property type="match status" value="1"/>
</dbReference>
<feature type="domain" description="Terpene synthase N-terminal" evidence="7">
    <location>
        <begin position="23"/>
        <end position="202"/>
    </location>
</feature>
<comment type="pathway">
    <text evidence="2">Secondary metabolite biosynthesis; terpenoid biosynthesis.</text>
</comment>
<dbReference type="InterPro" id="IPR036965">
    <property type="entry name" value="Terpene_synth_N_sf"/>
</dbReference>
<dbReference type="InterPro" id="IPR050148">
    <property type="entry name" value="Terpene_synthase-like"/>
</dbReference>
<dbReference type="EMBL" id="NKXS01001294">
    <property type="protein sequence ID" value="PIN19319.1"/>
    <property type="molecule type" value="Genomic_DNA"/>
</dbReference>
<dbReference type="AlphaFoldDB" id="A0A2G9HP70"/>
<dbReference type="GO" id="GO:0016102">
    <property type="term" value="P:diterpenoid biosynthetic process"/>
    <property type="evidence" value="ECO:0007669"/>
    <property type="project" value="InterPro"/>
</dbReference>
<dbReference type="InterPro" id="IPR008930">
    <property type="entry name" value="Terpenoid_cyclase/PrenylTrfase"/>
</dbReference>
<evidence type="ECO:0000259" key="7">
    <source>
        <dbReference type="Pfam" id="PF01397"/>
    </source>
</evidence>
<evidence type="ECO:0000256" key="4">
    <source>
        <dbReference type="ARBA" id="ARBA00022842"/>
    </source>
</evidence>
<organism evidence="9 10">
    <name type="scientific">Handroanthus impetiginosus</name>
    <dbReference type="NCBI Taxonomy" id="429701"/>
    <lineage>
        <taxon>Eukaryota</taxon>
        <taxon>Viridiplantae</taxon>
        <taxon>Streptophyta</taxon>
        <taxon>Embryophyta</taxon>
        <taxon>Tracheophyta</taxon>
        <taxon>Spermatophyta</taxon>
        <taxon>Magnoliopsida</taxon>
        <taxon>eudicotyledons</taxon>
        <taxon>Gunneridae</taxon>
        <taxon>Pentapetalae</taxon>
        <taxon>asterids</taxon>
        <taxon>lamiids</taxon>
        <taxon>Lamiales</taxon>
        <taxon>Bignoniaceae</taxon>
        <taxon>Crescentiina</taxon>
        <taxon>Tabebuia alliance</taxon>
        <taxon>Handroanthus</taxon>
    </lineage>
</organism>
<comment type="caution">
    <text evidence="9">The sequence shown here is derived from an EMBL/GenBank/DDBJ whole genome shotgun (WGS) entry which is preliminary data.</text>
</comment>
<dbReference type="InterPro" id="IPR005630">
    <property type="entry name" value="Terpene_synthase_metal-bd"/>
</dbReference>
<feature type="domain" description="Terpene synthase metal-binding" evidence="8">
    <location>
        <begin position="259"/>
        <end position="497"/>
    </location>
</feature>
<dbReference type="SUPFAM" id="SSF48239">
    <property type="entry name" value="Terpenoid cyclases/Protein prenyltransferases"/>
    <property type="match status" value="1"/>
</dbReference>
<evidence type="ECO:0000313" key="9">
    <source>
        <dbReference type="EMBL" id="PIN19319.1"/>
    </source>
</evidence>
<dbReference type="GO" id="GO:0034003">
    <property type="term" value="F:vetispiradiene synthase activity"/>
    <property type="evidence" value="ECO:0007669"/>
    <property type="project" value="UniProtKB-EC"/>
</dbReference>
<dbReference type="SFLD" id="SFLDG01019">
    <property type="entry name" value="Terpene_Cyclase_Like_1_C_Termi"/>
    <property type="match status" value="1"/>
</dbReference>
<keyword evidence="10" id="KW-1185">Reference proteome</keyword>
<dbReference type="Pfam" id="PF03936">
    <property type="entry name" value="Terpene_synth_C"/>
    <property type="match status" value="1"/>
</dbReference>
<dbReference type="EC" id="4.2.3.21" evidence="9"/>
<evidence type="ECO:0000256" key="5">
    <source>
        <dbReference type="ARBA" id="ARBA00023239"/>
    </source>
</evidence>
<sequence>MKNSENAQQEIIRRVANFSPSSWDDLFISSCSIDTQVLESYAKDIEELKEKVRKMIVASEKKLKEKLVLIDTVERHGLSYHFENEIQAQLELIFNGCFKLENEEKDLFITALEFRLLRQHGFDASSCVFEKFIENNGKFNENLRSDIKGLLSLFEATHLRYHGETILDEALVFSTTILETITIVHKQELSNALIMRQAKHALEQPLQRSIQRLEARCFIDFYEEDELKDESLLRLAKLDFNQLQMLHRKEVYEVSRWWKDLDFISKLSYARDRVVECYFWSLGMYFEPQYSRARVMLAKTIAMISVIDDTYDSYGTIDELEIFTQAIERMDIKEMDKLPDYMKICYKALLDLYDQYEEELRQEGRSFAVHYAKATMKELVRGYNTEAKWFLEGHVPPFADYMANGYITSSYHVIATTSYIGMNSATKEAFDWVTTKHRLQVAGDILGRIMNDTASYQFEKKREPAVTGIECYMNEYGVSEEEALKELSNMVENAWKDINEEFVKKNGISMEIIKRVLDLARVTHVFYKYNQDRYTHPEKVLKPHIIRLLVDYFKI</sequence>
<comment type="cofactor">
    <cofactor evidence="1">
        <name>Mg(2+)</name>
        <dbReference type="ChEBI" id="CHEBI:18420"/>
    </cofactor>
</comment>
<keyword evidence="6" id="KW-0175">Coiled coil</keyword>
<accession>A0A2G9HP70</accession>
<protein>
    <submittedName>
        <fullName evidence="9">Vetispiradiene synthase</fullName>
        <ecNumber evidence="9">4.2.3.21</ecNumber>
    </submittedName>
</protein>
<evidence type="ECO:0000259" key="8">
    <source>
        <dbReference type="Pfam" id="PF03936"/>
    </source>
</evidence>
<dbReference type="InterPro" id="IPR034741">
    <property type="entry name" value="Terpene_cyclase-like_1_C"/>
</dbReference>
<dbReference type="InterPro" id="IPR001906">
    <property type="entry name" value="Terpene_synth_N"/>
</dbReference>
<keyword evidence="3" id="KW-0479">Metal-binding</keyword>
<dbReference type="GO" id="GO:0000287">
    <property type="term" value="F:magnesium ion binding"/>
    <property type="evidence" value="ECO:0007669"/>
    <property type="project" value="InterPro"/>
</dbReference>
<dbReference type="STRING" id="429701.A0A2G9HP70"/>
<dbReference type="SUPFAM" id="SSF48576">
    <property type="entry name" value="Terpenoid synthases"/>
    <property type="match status" value="1"/>
</dbReference>
<dbReference type="Proteomes" id="UP000231279">
    <property type="component" value="Unassembled WGS sequence"/>
</dbReference>
<dbReference type="OrthoDB" id="1877784at2759"/>
<feature type="coiled-coil region" evidence="6">
    <location>
        <begin position="38"/>
        <end position="65"/>
    </location>
</feature>
<evidence type="ECO:0000256" key="2">
    <source>
        <dbReference type="ARBA" id="ARBA00004721"/>
    </source>
</evidence>
<name>A0A2G9HP70_9LAMI</name>
<dbReference type="InterPro" id="IPR044814">
    <property type="entry name" value="Terpene_cyclase_plant_C1"/>
</dbReference>
<evidence type="ECO:0000313" key="10">
    <source>
        <dbReference type="Proteomes" id="UP000231279"/>
    </source>
</evidence>
<dbReference type="PANTHER" id="PTHR31225">
    <property type="entry name" value="OS04G0344100 PROTEIN-RELATED"/>
    <property type="match status" value="1"/>
</dbReference>
<gene>
    <name evidence="9" type="ORF">CDL12_07999</name>
</gene>
<dbReference type="CDD" id="cd00684">
    <property type="entry name" value="Terpene_cyclase_plant_C1"/>
    <property type="match status" value="1"/>
</dbReference>
<dbReference type="FunFam" id="1.50.10.130:FF:000001">
    <property type="entry name" value="Isoprene synthase, chloroplastic"/>
    <property type="match status" value="1"/>
</dbReference>
<dbReference type="InterPro" id="IPR008949">
    <property type="entry name" value="Isoprenoid_synthase_dom_sf"/>
</dbReference>
<proteinExistence type="predicted"/>
<reference evidence="10" key="1">
    <citation type="journal article" date="2018" name="Gigascience">
        <title>Genome assembly of the Pink Ipe (Handroanthus impetiginosus, Bignoniaceae), a highly valued, ecologically keystone Neotropical timber forest tree.</title>
        <authorList>
            <person name="Silva-Junior O.B."/>
            <person name="Grattapaglia D."/>
            <person name="Novaes E."/>
            <person name="Collevatti R.G."/>
        </authorList>
    </citation>
    <scope>NUCLEOTIDE SEQUENCE [LARGE SCALE GENOMIC DNA]</scope>
    <source>
        <strain evidence="10">cv. UFG-1</strain>
    </source>
</reference>
<dbReference type="Gene3D" id="1.10.600.10">
    <property type="entry name" value="Farnesyl Diphosphate Synthase"/>
    <property type="match status" value="1"/>
</dbReference>
<keyword evidence="4" id="KW-0460">Magnesium</keyword>
<dbReference type="FunFam" id="1.10.600.10:FF:000007">
    <property type="entry name" value="Isoprene synthase, chloroplastic"/>
    <property type="match status" value="1"/>
</dbReference>
<dbReference type="Gene3D" id="1.50.10.130">
    <property type="entry name" value="Terpene synthase, N-terminal domain"/>
    <property type="match status" value="1"/>
</dbReference>
<dbReference type="Pfam" id="PF01397">
    <property type="entry name" value="Terpene_synth"/>
    <property type="match status" value="1"/>
</dbReference>